<keyword evidence="3" id="KW-0479">Metal-binding</keyword>
<accession>A0A1Y5IL41</accession>
<evidence type="ECO:0000256" key="3">
    <source>
        <dbReference type="ARBA" id="ARBA00022723"/>
    </source>
</evidence>
<dbReference type="SUPFAM" id="SSF102712">
    <property type="entry name" value="JAB1/MPN domain"/>
    <property type="match status" value="1"/>
</dbReference>
<evidence type="ECO:0000256" key="4">
    <source>
        <dbReference type="ARBA" id="ARBA00022790"/>
    </source>
</evidence>
<dbReference type="Pfam" id="PF01398">
    <property type="entry name" value="JAB"/>
    <property type="match status" value="1"/>
</dbReference>
<proteinExistence type="inferred from homology"/>
<protein>
    <submittedName>
        <fullName evidence="10">COP9 signalosome, subunit CSN5</fullName>
    </submittedName>
    <submittedName>
        <fullName evidence="9">JAB/MPN domain</fullName>
    </submittedName>
</protein>
<evidence type="ECO:0000256" key="5">
    <source>
        <dbReference type="ARBA" id="ARBA00022801"/>
    </source>
</evidence>
<evidence type="ECO:0000313" key="9">
    <source>
        <dbReference type="EMBL" id="CEF98127.1"/>
    </source>
</evidence>
<dbReference type="InterPro" id="IPR050242">
    <property type="entry name" value="JAMM_MPN+_peptidase_M67A"/>
</dbReference>
<dbReference type="CDD" id="cd08069">
    <property type="entry name" value="MPN_RPN11_CSN5"/>
    <property type="match status" value="1"/>
</dbReference>
<dbReference type="Proteomes" id="UP000195557">
    <property type="component" value="Unassembled WGS sequence"/>
</dbReference>
<dbReference type="Proteomes" id="UP000009170">
    <property type="component" value="Unassembled WGS sequence"/>
</dbReference>
<accession>A0A090M627</accession>
<dbReference type="SMART" id="SM00232">
    <property type="entry name" value="JAB_MPN"/>
    <property type="match status" value="1"/>
</dbReference>
<evidence type="ECO:0000313" key="10">
    <source>
        <dbReference type="EMBL" id="OUS47792.1"/>
    </source>
</evidence>
<dbReference type="EMBL" id="KZ155776">
    <property type="protein sequence ID" value="OUS47792.1"/>
    <property type="molecule type" value="Genomic_DNA"/>
</dbReference>
<organism evidence="9 11">
    <name type="scientific">Ostreococcus tauri</name>
    <name type="common">Marine green alga</name>
    <dbReference type="NCBI Taxonomy" id="70448"/>
    <lineage>
        <taxon>Eukaryota</taxon>
        <taxon>Viridiplantae</taxon>
        <taxon>Chlorophyta</taxon>
        <taxon>Mamiellophyceae</taxon>
        <taxon>Mamiellales</taxon>
        <taxon>Bathycoccaceae</taxon>
        <taxon>Ostreococcus</taxon>
    </lineage>
</organism>
<keyword evidence="5" id="KW-0378">Hydrolase</keyword>
<dbReference type="GO" id="GO:0008237">
    <property type="term" value="F:metallopeptidase activity"/>
    <property type="evidence" value="ECO:0007669"/>
    <property type="project" value="UniProtKB-KW"/>
</dbReference>
<evidence type="ECO:0000256" key="7">
    <source>
        <dbReference type="ARBA" id="ARBA00023049"/>
    </source>
</evidence>
<reference evidence="9 11" key="1">
    <citation type="journal article" date="2006" name="Proc. Natl. Acad. Sci. U.S.A.">
        <title>Genome analysis of the smallest free-living eukaryote Ostreococcus tauri unveils many unique features.</title>
        <authorList>
            <person name="Derelle E."/>
            <person name="Ferraz C."/>
            <person name="Rombauts S."/>
            <person name="Rouze P."/>
            <person name="Worden A.Z."/>
            <person name="Robbens S."/>
            <person name="Partensky F."/>
            <person name="Degroeve S."/>
            <person name="Echeynie S."/>
            <person name="Cooke R."/>
            <person name="Saeys Y."/>
            <person name="Wuyts J."/>
            <person name="Jabbari K."/>
            <person name="Bowler C."/>
            <person name="Panaud O."/>
            <person name="Piegu B."/>
            <person name="Ball S.G."/>
            <person name="Ral J.-P."/>
            <person name="Bouget F.-Y."/>
            <person name="Piganeau G."/>
            <person name="De Baets B."/>
            <person name="Picard A."/>
            <person name="Delseny M."/>
            <person name="Demaille J."/>
            <person name="Van de Peer Y."/>
            <person name="Moreau H."/>
        </authorList>
    </citation>
    <scope>NUCLEOTIDE SEQUENCE [LARGE SCALE GENOMIC DNA]</scope>
    <source>
        <strain evidence="9 11">OTTH0595</strain>
    </source>
</reference>
<keyword evidence="11" id="KW-1185">Reference proteome</keyword>
<keyword evidence="2" id="KW-0645">Protease</keyword>
<reference evidence="10" key="3">
    <citation type="submission" date="2017-04" db="EMBL/GenBank/DDBJ databases">
        <title>Population genomics of picophytoplankton unveils novel chromosome hypervariability.</title>
        <authorList>
            <consortium name="DOE Joint Genome Institute"/>
            <person name="Blanc-Mathieu R."/>
            <person name="Krasovec M."/>
            <person name="Hebrard M."/>
            <person name="Yau S."/>
            <person name="Desgranges E."/>
            <person name="Martin J."/>
            <person name="Schackwitz W."/>
            <person name="Kuo A."/>
            <person name="Salin G."/>
            <person name="Donnadieu C."/>
            <person name="Desdevises Y."/>
            <person name="Sanchez-Ferandin S."/>
            <person name="Moreau H."/>
            <person name="Rivals E."/>
            <person name="Grigoriev I.V."/>
            <person name="Grimsley N."/>
            <person name="Eyre-Walker A."/>
            <person name="Piganeau G."/>
        </authorList>
    </citation>
    <scope>NUCLEOTIDE SEQUENCE [LARGE SCALE GENOMIC DNA]</scope>
    <source>
        <strain evidence="10">RCC 1115</strain>
    </source>
</reference>
<gene>
    <name evidence="10" type="ORF">BE221DRAFT_109541</name>
    <name evidence="9" type="ORF">OT_ostta05g04320</name>
</gene>
<dbReference type="STRING" id="70448.A0A090M627"/>
<dbReference type="GO" id="GO:0046872">
    <property type="term" value="F:metal ion binding"/>
    <property type="evidence" value="ECO:0007669"/>
    <property type="project" value="UniProtKB-KW"/>
</dbReference>
<dbReference type="Gene3D" id="3.40.140.10">
    <property type="entry name" value="Cytidine Deaminase, domain 2"/>
    <property type="match status" value="1"/>
</dbReference>
<dbReference type="GO" id="GO:0006508">
    <property type="term" value="P:proteolysis"/>
    <property type="evidence" value="ECO:0007669"/>
    <property type="project" value="UniProtKB-KW"/>
</dbReference>
<name>A0A090M627_OSTTA</name>
<dbReference type="InterPro" id="IPR037518">
    <property type="entry name" value="MPN"/>
</dbReference>
<feature type="domain" description="MPN" evidence="8">
    <location>
        <begin position="47"/>
        <end position="184"/>
    </location>
</feature>
<evidence type="ECO:0000313" key="11">
    <source>
        <dbReference type="Proteomes" id="UP000009170"/>
    </source>
</evidence>
<dbReference type="FunFam" id="3.40.140.10:FF:000003">
    <property type="entry name" value="COP9 signalosome complex subunit 5"/>
    <property type="match status" value="1"/>
</dbReference>
<dbReference type="FunCoup" id="A0A090M627">
    <property type="interactions" value="2029"/>
</dbReference>
<dbReference type="MEROPS" id="M67.A02"/>
<accession>A0A454Y6R9</accession>
<dbReference type="GO" id="GO:0008180">
    <property type="term" value="C:COP9 signalosome"/>
    <property type="evidence" value="ECO:0007669"/>
    <property type="project" value="UniProtKB-KW"/>
</dbReference>
<reference evidence="9" key="2">
    <citation type="journal article" date="2014" name="BMC Genomics">
        <title>An improved genome of the model marine alga Ostreococcus tauri unfolds by assessing Illumina de novo assemblies.</title>
        <authorList>
            <person name="Blanc-Mathieu R."/>
            <person name="Verhelst B."/>
            <person name="Derelle E."/>
            <person name="Rombauts S."/>
            <person name="Bouget F.Y."/>
            <person name="Carre I."/>
            <person name="Chateau A."/>
            <person name="Eyre-Walker A."/>
            <person name="Grimsley N."/>
            <person name="Moreau H."/>
            <person name="Piegu B."/>
            <person name="Rivals E."/>
            <person name="Schackwitz W."/>
            <person name="Van de Peer Y."/>
            <person name="Piganeau G."/>
        </authorList>
    </citation>
    <scope>NUCLEOTIDE SEQUENCE</scope>
    <source>
        <strain evidence="9">RCC4221</strain>
    </source>
</reference>
<dbReference type="Pfam" id="PF18323">
    <property type="entry name" value="CSN5_C"/>
    <property type="match status" value="1"/>
</dbReference>
<sequence>MDPPGPDDPATARASASDELFVFDDTAQRLVAEQKPWTRDPHYFKKVKISALALMKMTQHCERGGEIEVMGTLLGQTRGDAFVVTDAFELPVEGTETRVNAQAEAYEYMVEHVGAMKRTGRGENVVGWYHSHPGYGCWLSGIDVNTQMLNQRYNEPFMAIVIDPTRTCAQGKVEIGAFRTFPDGYAPPDEASTSKQQTIPLSKVEDFGVHANKYYSLDVSFFKSSLDARSLNPLKEQYWVNPLSSAPFLNNRRLVAGQVWDIQSKIASAEQALKRGGPTGAMPRAAADAPESPIAAATRDAVALAVEQSKGFTAHAVKSALFDAARAVDAIKSLDQMQID</sequence>
<keyword evidence="7" id="KW-0482">Metalloprotease</keyword>
<keyword evidence="6" id="KW-0862">Zinc</keyword>
<dbReference type="InterPro" id="IPR040961">
    <property type="entry name" value="CSN5_C"/>
</dbReference>
<keyword evidence="4" id="KW-0736">Signalosome</keyword>
<comment type="similarity">
    <text evidence="1">Belongs to the peptidase M67A family. CSN5 subfamily.</text>
</comment>
<dbReference type="EMBL" id="CAID01000005">
    <property type="protein sequence ID" value="CEF98127.1"/>
    <property type="molecule type" value="Genomic_DNA"/>
</dbReference>
<evidence type="ECO:0000256" key="2">
    <source>
        <dbReference type="ARBA" id="ARBA00022670"/>
    </source>
</evidence>
<dbReference type="AlphaFoldDB" id="A0A090M627"/>
<evidence type="ECO:0000256" key="1">
    <source>
        <dbReference type="ARBA" id="ARBA00006008"/>
    </source>
</evidence>
<dbReference type="PANTHER" id="PTHR10410">
    <property type="entry name" value="EUKARYOTIC TRANSLATION INITIATION FACTOR 3 -RELATED"/>
    <property type="match status" value="1"/>
</dbReference>
<evidence type="ECO:0000256" key="6">
    <source>
        <dbReference type="ARBA" id="ARBA00022833"/>
    </source>
</evidence>
<dbReference type="OrthoDB" id="10266268at2759"/>
<dbReference type="PROSITE" id="PS50249">
    <property type="entry name" value="MPN"/>
    <property type="match status" value="1"/>
</dbReference>
<dbReference type="InParanoid" id="A0A090M627"/>
<dbReference type="InterPro" id="IPR000555">
    <property type="entry name" value="JAMM/MPN+_dom"/>
</dbReference>
<evidence type="ECO:0000259" key="8">
    <source>
        <dbReference type="PROSITE" id="PS50249"/>
    </source>
</evidence>